<dbReference type="Proteomes" id="UP000192486">
    <property type="component" value="Chromosome"/>
</dbReference>
<name>A0ABM6JSK6_SPOUR</name>
<feature type="transmembrane region" description="Helical" evidence="1">
    <location>
        <begin position="58"/>
        <end position="76"/>
    </location>
</feature>
<protein>
    <recommendedName>
        <fullName evidence="4">ABC transporter permease</fullName>
    </recommendedName>
</protein>
<evidence type="ECO:0000313" key="2">
    <source>
        <dbReference type="EMBL" id="ARF12962.1"/>
    </source>
</evidence>
<feature type="transmembrane region" description="Helical" evidence="1">
    <location>
        <begin position="205"/>
        <end position="226"/>
    </location>
</feature>
<keyword evidence="1" id="KW-0812">Transmembrane</keyword>
<organism evidence="2 3">
    <name type="scientific">Sporosarcina ureae</name>
    <dbReference type="NCBI Taxonomy" id="1571"/>
    <lineage>
        <taxon>Bacteria</taxon>
        <taxon>Bacillati</taxon>
        <taxon>Bacillota</taxon>
        <taxon>Bacilli</taxon>
        <taxon>Bacillales</taxon>
        <taxon>Caryophanaceae</taxon>
        <taxon>Sporosarcina</taxon>
    </lineage>
</organism>
<keyword evidence="1" id="KW-0472">Membrane</keyword>
<feature type="transmembrane region" description="Helical" evidence="1">
    <location>
        <begin position="88"/>
        <end position="111"/>
    </location>
</feature>
<gene>
    <name evidence="2" type="ORF">SporoS204_01490</name>
</gene>
<evidence type="ECO:0000256" key="1">
    <source>
        <dbReference type="SAM" id="Phobius"/>
    </source>
</evidence>
<sequence>MDAMGKKIGADLYLFQMKWVAWYLPILYVAYFAIVWFLDEPDIRSMSLLTFTFQTTTIFMLVCGIISSSVFLTTYVKYGVTRKAYFHGALLSAIGLAITVIGLTTILTWLVRVLNINVFKEVVLSSLGVNSWLLTSVSYFFVVMIYFLVGWLIGLGFYRYGGAGGFVTIVVALVVVSLNDLLWAFNTPKPLMGLFNFEIPVPNVVVAIIASLAIATITAIAVYKIVKETPIKIA</sequence>
<reference evidence="2 3" key="1">
    <citation type="submission" date="2016-04" db="EMBL/GenBank/DDBJ databases">
        <title>Comparative Genomics and Epigenetics of Sporosarcina ureae.</title>
        <authorList>
            <person name="Oliver A.S."/>
            <person name="Cooper K.K."/>
        </authorList>
    </citation>
    <scope>NUCLEOTIDE SEQUENCE [LARGE SCALE GENOMIC DNA]</scope>
    <source>
        <strain evidence="2 3">S204</strain>
    </source>
</reference>
<dbReference type="EMBL" id="CP015108">
    <property type="protein sequence ID" value="ARF12962.1"/>
    <property type="molecule type" value="Genomic_DNA"/>
</dbReference>
<dbReference type="RefSeq" id="WP_029055021.1">
    <property type="nucleotide sequence ID" value="NZ_CP015108.1"/>
</dbReference>
<accession>A0ABM6JSK6</accession>
<keyword evidence="1" id="KW-1133">Transmembrane helix</keyword>
<proteinExistence type="predicted"/>
<feature type="transmembrane region" description="Helical" evidence="1">
    <location>
        <begin position="131"/>
        <end position="153"/>
    </location>
</feature>
<feature type="transmembrane region" description="Helical" evidence="1">
    <location>
        <begin position="20"/>
        <end position="38"/>
    </location>
</feature>
<feature type="transmembrane region" description="Helical" evidence="1">
    <location>
        <begin position="165"/>
        <end position="185"/>
    </location>
</feature>
<keyword evidence="3" id="KW-1185">Reference proteome</keyword>
<evidence type="ECO:0008006" key="4">
    <source>
        <dbReference type="Google" id="ProtNLM"/>
    </source>
</evidence>
<evidence type="ECO:0000313" key="3">
    <source>
        <dbReference type="Proteomes" id="UP000192486"/>
    </source>
</evidence>